<organism evidence="3 4">
    <name type="scientific">Peronospora farinosa</name>
    <dbReference type="NCBI Taxonomy" id="134698"/>
    <lineage>
        <taxon>Eukaryota</taxon>
        <taxon>Sar</taxon>
        <taxon>Stramenopiles</taxon>
        <taxon>Oomycota</taxon>
        <taxon>Peronosporomycetes</taxon>
        <taxon>Peronosporales</taxon>
        <taxon>Peronosporaceae</taxon>
        <taxon>Peronospora</taxon>
    </lineage>
</organism>
<sequence length="345" mass="39378">MHEETFRDENEGTAFYPLHNREEETSRGFTSSSFSEHPAVETVTDGPWTTFRDHVALQFFWQGYDAYVVSKDKESVAPCLYNAQCIGESADREFVQLVPVDEVRERHILDKMRVQLVSVHSGKYLRASHVSKYLKWSRARDEQSVFFIQIADRKPLNSRSKFTLTSCFWPDHAVGFTQTFPLGGSRAVTKAIGFLTLEKKKKQMPLLFPIRFRAVLRSQRNNRALMTATVRQLTPFVTATDMLFIGEEDAERVSEVPLARVPSPRSMDLEGVDSRLSGRLSLGADQVRQTCTFCSVLFRARDDLVAHIRDCHGEMMHRVSIPGTFCIHCGTRRVDGRCTRCNQDA</sequence>
<evidence type="ECO:0000259" key="2">
    <source>
        <dbReference type="PROSITE" id="PS00028"/>
    </source>
</evidence>
<dbReference type="Proteomes" id="UP001159659">
    <property type="component" value="Unassembled WGS sequence"/>
</dbReference>
<gene>
    <name evidence="3" type="ORF">PFR002_LOCUS8908</name>
</gene>
<dbReference type="EMBL" id="CANTFK010000989">
    <property type="protein sequence ID" value="CAI5739231.1"/>
    <property type="molecule type" value="Genomic_DNA"/>
</dbReference>
<evidence type="ECO:0000256" key="1">
    <source>
        <dbReference type="SAM" id="MobiDB-lite"/>
    </source>
</evidence>
<protein>
    <recommendedName>
        <fullName evidence="2">C2H2-type domain-containing protein</fullName>
    </recommendedName>
</protein>
<dbReference type="PROSITE" id="PS00028">
    <property type="entry name" value="ZINC_FINGER_C2H2_1"/>
    <property type="match status" value="1"/>
</dbReference>
<dbReference type="AlphaFoldDB" id="A0AAV0UQL6"/>
<feature type="domain" description="C2H2-type" evidence="2">
    <location>
        <begin position="291"/>
        <end position="312"/>
    </location>
</feature>
<name>A0AAV0UQL6_9STRA</name>
<dbReference type="InterPro" id="IPR013087">
    <property type="entry name" value="Znf_C2H2_type"/>
</dbReference>
<evidence type="ECO:0000313" key="4">
    <source>
        <dbReference type="Proteomes" id="UP001159659"/>
    </source>
</evidence>
<proteinExistence type="predicted"/>
<feature type="region of interest" description="Disordered" evidence="1">
    <location>
        <begin position="1"/>
        <end position="36"/>
    </location>
</feature>
<comment type="caution">
    <text evidence="3">The sequence shown here is derived from an EMBL/GenBank/DDBJ whole genome shotgun (WGS) entry which is preliminary data.</text>
</comment>
<evidence type="ECO:0000313" key="3">
    <source>
        <dbReference type="EMBL" id="CAI5739231.1"/>
    </source>
</evidence>
<accession>A0AAV0UQL6</accession>
<feature type="compositionally biased region" description="Basic and acidic residues" evidence="1">
    <location>
        <begin position="1"/>
        <end position="10"/>
    </location>
</feature>
<reference evidence="3" key="1">
    <citation type="submission" date="2022-12" db="EMBL/GenBank/DDBJ databases">
        <authorList>
            <person name="Webb A."/>
        </authorList>
    </citation>
    <scope>NUCLEOTIDE SEQUENCE</scope>
    <source>
        <strain evidence="3">Pf2</strain>
    </source>
</reference>